<name>A0A3M7T8V0_BRAPC</name>
<reference evidence="1 2" key="1">
    <citation type="journal article" date="2018" name="Sci. Rep.">
        <title>Genomic signatures of local adaptation to the degree of environmental predictability in rotifers.</title>
        <authorList>
            <person name="Franch-Gras L."/>
            <person name="Hahn C."/>
            <person name="Garcia-Roger E.M."/>
            <person name="Carmona M.J."/>
            <person name="Serra M."/>
            <person name="Gomez A."/>
        </authorList>
    </citation>
    <scope>NUCLEOTIDE SEQUENCE [LARGE SCALE GENOMIC DNA]</scope>
    <source>
        <strain evidence="1">HYR1</strain>
    </source>
</reference>
<comment type="caution">
    <text evidence="1">The sequence shown here is derived from an EMBL/GenBank/DDBJ whole genome shotgun (WGS) entry which is preliminary data.</text>
</comment>
<proteinExistence type="predicted"/>
<dbReference type="AlphaFoldDB" id="A0A3M7T8V0"/>
<dbReference type="EMBL" id="REGN01000113">
    <property type="protein sequence ID" value="RNA44385.1"/>
    <property type="molecule type" value="Genomic_DNA"/>
</dbReference>
<protein>
    <submittedName>
        <fullName evidence="1">Uncharacterized protein</fullName>
    </submittedName>
</protein>
<evidence type="ECO:0000313" key="2">
    <source>
        <dbReference type="Proteomes" id="UP000276133"/>
    </source>
</evidence>
<accession>A0A3M7T8V0</accession>
<keyword evidence="2" id="KW-1185">Reference proteome</keyword>
<dbReference type="Proteomes" id="UP000276133">
    <property type="component" value="Unassembled WGS sequence"/>
</dbReference>
<organism evidence="1 2">
    <name type="scientific">Brachionus plicatilis</name>
    <name type="common">Marine rotifer</name>
    <name type="synonym">Brachionus muelleri</name>
    <dbReference type="NCBI Taxonomy" id="10195"/>
    <lineage>
        <taxon>Eukaryota</taxon>
        <taxon>Metazoa</taxon>
        <taxon>Spiralia</taxon>
        <taxon>Gnathifera</taxon>
        <taxon>Rotifera</taxon>
        <taxon>Eurotatoria</taxon>
        <taxon>Monogononta</taxon>
        <taxon>Pseudotrocha</taxon>
        <taxon>Ploima</taxon>
        <taxon>Brachionidae</taxon>
        <taxon>Brachionus</taxon>
    </lineage>
</organism>
<evidence type="ECO:0000313" key="1">
    <source>
        <dbReference type="EMBL" id="RNA44385.1"/>
    </source>
</evidence>
<gene>
    <name evidence="1" type="ORF">BpHYR1_026190</name>
</gene>
<sequence>MVMVELVKSIDFASSRTIDFANTTFYVRTAKVDFLLLVRNEWVGKIGLASEKNLQTSCLIECVTQSI</sequence>